<organism evidence="2">
    <name type="scientific">White spot syndrome virus</name>
    <dbReference type="NCBI Taxonomy" id="342409"/>
    <lineage>
        <taxon>Viruses</taxon>
        <taxon>Viruses incertae sedis</taxon>
        <taxon>Naldaviricetes</taxon>
        <taxon>Nimaviridae</taxon>
        <taxon>Whispovirus</taxon>
    </lineage>
</organism>
<protein>
    <submittedName>
        <fullName evidence="2">ORF1163</fullName>
    </submittedName>
</protein>
<reference evidence="2" key="1">
    <citation type="journal article" date="2018" name="Aquaculture">
        <title>Complete genome sequence of a white spot syndrome virus associated with a disease incursion in Australia.</title>
        <authorList>
            <person name="Oakey J."/>
            <person name="Smith C.S."/>
        </authorList>
    </citation>
    <scope>NUCLEOTIDE SEQUENCE [LARGE SCALE GENOMIC DNA]</scope>
    <source>
        <strain evidence="2">WSSV-AU</strain>
    </source>
</reference>
<feature type="region of interest" description="Disordered" evidence="1">
    <location>
        <begin position="1"/>
        <end position="72"/>
    </location>
</feature>
<feature type="compositionally biased region" description="Low complexity" evidence="1">
    <location>
        <begin position="1"/>
        <end position="59"/>
    </location>
</feature>
<evidence type="ECO:0000313" key="2">
    <source>
        <dbReference type="EMBL" id="ATU83571.1"/>
    </source>
</evidence>
<name>A0A2D3I597_9VIRU</name>
<dbReference type="EMBL" id="MF768985">
    <property type="protein sequence ID" value="ATU83571.1"/>
    <property type="molecule type" value="Genomic_DNA"/>
</dbReference>
<dbReference type="Proteomes" id="UP000267516">
    <property type="component" value="Segment"/>
</dbReference>
<accession>A0A2D3I597</accession>
<evidence type="ECO:0000256" key="1">
    <source>
        <dbReference type="SAM" id="MobiDB-lite"/>
    </source>
</evidence>
<proteinExistence type="predicted"/>
<sequence length="118" mass="12238">MFSPSSFSSSSSSTIISSSSSSSESSPSPFMKSSTFSSVSYISSSSSNSSSNSSSLIEGIDGGGEGEDRGDFFVERGIGELGETDLCTFVPSLHSKVISPSSNISCTFVYLFLGIHPE</sequence>